<sequence>MRHRIAGAWVVAGMVVAAWSVDVARGQSAAATPLVEARKGFKPKLVARGVDRDPVPDPPSGTFLKVTYPAKAGALSAYLTPDPKDGAKHPAIVWITGGDCNSVGDVWSSADSANDQTAAAYRQAGIVMMFPALRGGNDGPGTKEGFLGEVDDVLAATDLLAKQPYVDPSRIYLGGHSTGGTLVMLVAASTDRYRGVFSFGPVDDVAGYPPVFLPFDVANPREIQLRSPINWLDSIRSRTFVFEGKDGNMPSLQAMQAASKNPLVSFHPAASGDHFSILAPINAKLAQKILADTGPNTNIAIAAADLEVRAPAPPPARVRRPASPLRRRGPGTRR</sequence>
<comment type="caution">
    <text evidence="4">The sequence shown here is derived from an EMBL/GenBank/DDBJ whole genome shotgun (WGS) entry which is preliminary data.</text>
</comment>
<reference evidence="4 5" key="1">
    <citation type="submission" date="2023-03" db="EMBL/GenBank/DDBJ databases">
        <title>Paludisphaera mucosa sp. nov. a novel planctomycete from northern fen.</title>
        <authorList>
            <person name="Ivanova A."/>
        </authorList>
    </citation>
    <scope>NUCLEOTIDE SEQUENCE [LARGE SCALE GENOMIC DNA]</scope>
    <source>
        <strain evidence="4 5">Pla2</strain>
    </source>
</reference>
<dbReference type="Pfam" id="PF00326">
    <property type="entry name" value="Peptidase_S9"/>
    <property type="match status" value="1"/>
</dbReference>
<dbReference type="Proteomes" id="UP001216907">
    <property type="component" value="Unassembled WGS sequence"/>
</dbReference>
<dbReference type="PANTHER" id="PTHR22946:SF9">
    <property type="entry name" value="POLYKETIDE TRANSFERASE AF380"/>
    <property type="match status" value="1"/>
</dbReference>
<dbReference type="InterPro" id="IPR001375">
    <property type="entry name" value="Peptidase_S9_cat"/>
</dbReference>
<dbReference type="RefSeq" id="WP_277864146.1">
    <property type="nucleotide sequence ID" value="NZ_JARRAG010000002.1"/>
</dbReference>
<proteinExistence type="predicted"/>
<evidence type="ECO:0000259" key="3">
    <source>
        <dbReference type="Pfam" id="PF00326"/>
    </source>
</evidence>
<protein>
    <submittedName>
        <fullName evidence="4">Prolyl oligopeptidase family serine peptidase</fullName>
    </submittedName>
</protein>
<feature type="region of interest" description="Disordered" evidence="2">
    <location>
        <begin position="311"/>
        <end position="334"/>
    </location>
</feature>
<evidence type="ECO:0000256" key="1">
    <source>
        <dbReference type="ARBA" id="ARBA00022801"/>
    </source>
</evidence>
<evidence type="ECO:0000313" key="5">
    <source>
        <dbReference type="Proteomes" id="UP001216907"/>
    </source>
</evidence>
<dbReference type="InterPro" id="IPR050261">
    <property type="entry name" value="FrsA_esterase"/>
</dbReference>
<accession>A0ABT6FJX3</accession>
<name>A0ABT6FJX3_9BACT</name>
<organism evidence="4 5">
    <name type="scientific">Paludisphaera mucosa</name>
    <dbReference type="NCBI Taxonomy" id="3030827"/>
    <lineage>
        <taxon>Bacteria</taxon>
        <taxon>Pseudomonadati</taxon>
        <taxon>Planctomycetota</taxon>
        <taxon>Planctomycetia</taxon>
        <taxon>Isosphaerales</taxon>
        <taxon>Isosphaeraceae</taxon>
        <taxon>Paludisphaera</taxon>
    </lineage>
</organism>
<dbReference type="Gene3D" id="3.40.50.1820">
    <property type="entry name" value="alpha/beta hydrolase"/>
    <property type="match status" value="1"/>
</dbReference>
<evidence type="ECO:0000313" key="4">
    <source>
        <dbReference type="EMBL" id="MDG3007876.1"/>
    </source>
</evidence>
<gene>
    <name evidence="4" type="ORF">PZE19_29285</name>
</gene>
<dbReference type="SUPFAM" id="SSF53474">
    <property type="entry name" value="alpha/beta-Hydrolases"/>
    <property type="match status" value="1"/>
</dbReference>
<dbReference type="PANTHER" id="PTHR22946">
    <property type="entry name" value="DIENELACTONE HYDROLASE DOMAIN-CONTAINING PROTEIN-RELATED"/>
    <property type="match status" value="1"/>
</dbReference>
<feature type="compositionally biased region" description="Basic residues" evidence="2">
    <location>
        <begin position="317"/>
        <end position="334"/>
    </location>
</feature>
<evidence type="ECO:0000256" key="2">
    <source>
        <dbReference type="SAM" id="MobiDB-lite"/>
    </source>
</evidence>
<dbReference type="InterPro" id="IPR029058">
    <property type="entry name" value="AB_hydrolase_fold"/>
</dbReference>
<dbReference type="EMBL" id="JARRAG010000002">
    <property type="protein sequence ID" value="MDG3007876.1"/>
    <property type="molecule type" value="Genomic_DNA"/>
</dbReference>
<feature type="domain" description="Peptidase S9 prolyl oligopeptidase catalytic" evidence="3">
    <location>
        <begin position="147"/>
        <end position="211"/>
    </location>
</feature>
<keyword evidence="1" id="KW-0378">Hydrolase</keyword>
<keyword evidence="5" id="KW-1185">Reference proteome</keyword>